<evidence type="ECO:0000313" key="2">
    <source>
        <dbReference type="Proteomes" id="UP000504609"/>
    </source>
</evidence>
<protein>
    <submittedName>
        <fullName evidence="3">Uncharacterized protein LOC111437294 isoform X2</fullName>
    </submittedName>
</protein>
<dbReference type="RefSeq" id="XP_022930957.1">
    <property type="nucleotide sequence ID" value="XM_023075189.1"/>
</dbReference>
<sequence length="132" mass="14914">MCKTPFKGTSSYQSHPCSNFFNGFSRKLTKKMGIGLHIPPRREQVGVSRTRNREAPGRDDDQASNDSRKVSFRWEAERRSSVSSTYSSVSRVSSFKNCSITLNSTAIEEINHCCPRKGSWITTDSEFVVLEL</sequence>
<evidence type="ECO:0000256" key="1">
    <source>
        <dbReference type="SAM" id="MobiDB-lite"/>
    </source>
</evidence>
<gene>
    <name evidence="3" type="primary">LOC111437294</name>
</gene>
<name>A0A6J1ES49_CUCMO</name>
<dbReference type="PANTHER" id="PTHR36038:SF3">
    <property type="entry name" value="OVATE FAMILY PROTEIN"/>
    <property type="match status" value="1"/>
</dbReference>
<keyword evidence="2" id="KW-1185">Reference proteome</keyword>
<dbReference type="Proteomes" id="UP000504609">
    <property type="component" value="Unplaced"/>
</dbReference>
<dbReference type="AlphaFoldDB" id="A0A6J1ES49"/>
<accession>A0A6J1ES49</accession>
<proteinExistence type="predicted"/>
<organism evidence="2 3">
    <name type="scientific">Cucurbita moschata</name>
    <name type="common">Winter crookneck squash</name>
    <name type="synonym">Cucurbita pepo var. moschata</name>
    <dbReference type="NCBI Taxonomy" id="3662"/>
    <lineage>
        <taxon>Eukaryota</taxon>
        <taxon>Viridiplantae</taxon>
        <taxon>Streptophyta</taxon>
        <taxon>Embryophyta</taxon>
        <taxon>Tracheophyta</taxon>
        <taxon>Spermatophyta</taxon>
        <taxon>Magnoliopsida</taxon>
        <taxon>eudicotyledons</taxon>
        <taxon>Gunneridae</taxon>
        <taxon>Pentapetalae</taxon>
        <taxon>rosids</taxon>
        <taxon>fabids</taxon>
        <taxon>Cucurbitales</taxon>
        <taxon>Cucurbitaceae</taxon>
        <taxon>Cucurbiteae</taxon>
        <taxon>Cucurbita</taxon>
    </lineage>
</organism>
<dbReference type="GeneID" id="111437294"/>
<dbReference type="PANTHER" id="PTHR36038">
    <property type="entry name" value="OS06G0102750 PROTEIN"/>
    <property type="match status" value="1"/>
</dbReference>
<reference evidence="3" key="1">
    <citation type="submission" date="2025-08" db="UniProtKB">
        <authorList>
            <consortium name="RefSeq"/>
        </authorList>
    </citation>
    <scope>IDENTIFICATION</scope>
    <source>
        <tissue evidence="3">Young leaves</tissue>
    </source>
</reference>
<feature type="compositionally biased region" description="Basic and acidic residues" evidence="1">
    <location>
        <begin position="51"/>
        <end position="70"/>
    </location>
</feature>
<feature type="region of interest" description="Disordered" evidence="1">
    <location>
        <begin position="33"/>
        <end position="70"/>
    </location>
</feature>
<evidence type="ECO:0000313" key="3">
    <source>
        <dbReference type="RefSeq" id="XP_022930957.1"/>
    </source>
</evidence>